<name>A0A4S4FVB9_9MICO</name>
<keyword evidence="2" id="KW-1185">Reference proteome</keyword>
<reference evidence="1 2" key="1">
    <citation type="submission" date="2019-04" db="EMBL/GenBank/DDBJ databases">
        <authorList>
            <person name="Jiang L."/>
        </authorList>
    </citation>
    <scope>NUCLEOTIDE SEQUENCE [LARGE SCALE GENOMIC DNA]</scope>
    <source>
        <strain evidence="1 2">YIM 131861</strain>
    </source>
</reference>
<protein>
    <submittedName>
        <fullName evidence="1">Uncharacterized protein</fullName>
    </submittedName>
</protein>
<dbReference type="EMBL" id="SSSN01000007">
    <property type="protein sequence ID" value="THG33805.1"/>
    <property type="molecule type" value="Genomic_DNA"/>
</dbReference>
<proteinExistence type="predicted"/>
<evidence type="ECO:0000313" key="1">
    <source>
        <dbReference type="EMBL" id="THG33805.1"/>
    </source>
</evidence>
<feature type="non-terminal residue" evidence="1">
    <location>
        <position position="1397"/>
    </location>
</feature>
<gene>
    <name evidence="1" type="ORF">E6C70_10160</name>
</gene>
<accession>A0A4S4FVB9</accession>
<sequence>MYSDRDVSPSRRGWSRRFRALAIGTLVALVAVLGAAVPAYAADATLTLTKSVDGAQSKSLAPGGEFTYQLQVGCDDLPCASAQLTDTLPPEFAGFAILQTTVSPSGQPASFAYTGCTTAVTAACTLTVDFKQPLGGTDVGIQAGSGYRVAVTLKAPADLPATWPYNGKPVTNNADVTSTTANPVTDDAEVTVSIPITVDTDVSKSWAPASQLFQPGAASTVTLGTRNRSNVFAESLGLIEPTSAVAGQAALGSDNPFDLVDFTGFGPVTAPAGATLVQVDAYVLDTASNTYEWVPGQPRAPADIALPDGVAAADVAGLRITFTSADGAAIAPSGAAGSVPLIVAQRGTSRITGTPLVGGATVTNSTTGTVRVPGQSDVSKTATAPFSIGAISVDVVAGKTITPGRIAAGLTAQAEITAKNNSNGSVSELSLADLGFFTDKLTFGGFTNPLAYPVNATGGSLRWHYSDGSVVTVPFADGARPTPPAAPAGAHLTGFETIFSVQPASAPGIPSGALTSVDFGITSAADIVAKGESPTTIDNSVTAAVVNGAGRAENTASASFDVFFPEISVALDKKISPSAPVSPGGTVVAQLPTTTATDSAFVNPTTIVVTDVWNPADASNFWNAFNPIALAPTQVFAGSTLTIEYTTDGVTWIPFPTAGVCDANPLVYQCPFPPEVTASRGLRYTFANPAGYPQGTQVSPNTVFQARSDKRDGTGPTSVVDAPASVYTNTAAAQGTGSVPGAPDVTSDVVTDTANASIRTVSGEGNLAASKDWRSPDLSQDLTALSSQSGAAAGTRLGWGVSDTGFSSVTVSDPNGNENAPQFTTFQAFDLTGVLPRTFAQEPLLRWDAVSSVELYSGGGWTTVPPPPGGWMSPAGFVGYTLTPAQRDATTGVRITVVPNDAARSGSSDPLAPPVGSGIATSAAGGGRFFGLTWQLRNAVRVNPVIGDSPWVTAGRQFNVPGAPGEIINTMRVDGVRNGSPVAPAAASDIVTLIDQPPGVSITKATQRTSIVLPKPGDVDPSQYPTNDYTVVAKNTSSARASYIRVSDPMPCDAGNLPACASAANGWNANPYAAAAYVPSTNPFERFTLTGIDFSAPAGQVDRDQSTVTLWHRSDAGALTTSTLTLTQADALPASQLLDVVGVSVLYQGTDPAINGGLIEAGSALQLVLHTQARVNLRSAPATPVSPVTVNNYSFTQGYDPVLSPSAKPTATANRSLTLVKGKLGVLATKTIAPASLIEANRANPVTATLKATSGTGNATATVATNEVVIEDTGAAFWDALRLASFAPGDVTKPAGADRVRVDVRVNGETTWITGTAAAAAALPASVTDLSTITGIRFVFNRADGGLFSRSAVPANFTATAVLRLQVRDALLSSGGPIVFPSTFSNALHAVSHRYDD</sequence>
<comment type="caution">
    <text evidence="1">The sequence shown here is derived from an EMBL/GenBank/DDBJ whole genome shotgun (WGS) entry which is preliminary data.</text>
</comment>
<evidence type="ECO:0000313" key="2">
    <source>
        <dbReference type="Proteomes" id="UP000307380"/>
    </source>
</evidence>
<dbReference type="Proteomes" id="UP000307380">
    <property type="component" value="Unassembled WGS sequence"/>
</dbReference>
<organism evidence="1 2">
    <name type="scientific">Orlajensenia flava</name>
    <dbReference type="NCBI Taxonomy" id="2565934"/>
    <lineage>
        <taxon>Bacteria</taxon>
        <taxon>Bacillati</taxon>
        <taxon>Actinomycetota</taxon>
        <taxon>Actinomycetes</taxon>
        <taxon>Micrococcales</taxon>
        <taxon>Microbacteriaceae</taxon>
        <taxon>Orlajensenia</taxon>
    </lineage>
</organism>